<proteinExistence type="predicted"/>
<evidence type="ECO:0000256" key="1">
    <source>
        <dbReference type="SAM" id="Phobius"/>
    </source>
</evidence>
<evidence type="ECO:0000256" key="2">
    <source>
        <dbReference type="SAM" id="SignalP"/>
    </source>
</evidence>
<keyword evidence="4" id="KW-1185">Reference proteome</keyword>
<keyword evidence="2" id="KW-0732">Signal</keyword>
<evidence type="ECO:0000313" key="4">
    <source>
        <dbReference type="Proteomes" id="UP000441925"/>
    </source>
</evidence>
<gene>
    <name evidence="3" type="ORF">FYJ26_03950</name>
</gene>
<dbReference type="Proteomes" id="UP000441925">
    <property type="component" value="Unassembled WGS sequence"/>
</dbReference>
<feature type="chain" id="PRO_5026945294" description="Gram-positive cocci surface proteins LPxTG domain-containing protein" evidence="2">
    <location>
        <begin position="21"/>
        <end position="103"/>
    </location>
</feature>
<evidence type="ECO:0008006" key="5">
    <source>
        <dbReference type="Google" id="ProtNLM"/>
    </source>
</evidence>
<keyword evidence="1" id="KW-0472">Membrane</keyword>
<name>A0A6N7VDP1_9FIRM</name>
<feature type="transmembrane region" description="Helical" evidence="1">
    <location>
        <begin position="77"/>
        <end position="95"/>
    </location>
</feature>
<reference evidence="3 4" key="1">
    <citation type="submission" date="2019-08" db="EMBL/GenBank/DDBJ databases">
        <title>In-depth cultivation of the pig gut microbiome towards novel bacterial diversity and tailored functional studies.</title>
        <authorList>
            <person name="Wylensek D."/>
            <person name="Hitch T.C.A."/>
            <person name="Clavel T."/>
        </authorList>
    </citation>
    <scope>NUCLEOTIDE SEQUENCE [LARGE SCALE GENOMIC DNA]</scope>
    <source>
        <strain evidence="3 4">WCA-380-WT-2B</strain>
    </source>
</reference>
<dbReference type="EMBL" id="VULQ01000003">
    <property type="protein sequence ID" value="MSS77568.1"/>
    <property type="molecule type" value="Genomic_DNA"/>
</dbReference>
<organism evidence="3 4">
    <name type="scientific">Anaerococcus porci</name>
    <dbReference type="NCBI Taxonomy" id="2652269"/>
    <lineage>
        <taxon>Bacteria</taxon>
        <taxon>Bacillati</taxon>
        <taxon>Bacillota</taxon>
        <taxon>Tissierellia</taxon>
        <taxon>Tissierellales</taxon>
        <taxon>Peptoniphilaceae</taxon>
        <taxon>Anaerococcus</taxon>
    </lineage>
</organism>
<keyword evidence="1" id="KW-0812">Transmembrane</keyword>
<sequence length="103" mass="11455">MKKLILLALALLLIPTNSLADDTLKENQEETVIESKDDKEDKSLNIADKISTKNVENSGYKEMISRIIKEKNNPKTGISSIASLFIAIISSILMLRRLKNVGI</sequence>
<accession>A0A6N7VDP1</accession>
<evidence type="ECO:0000313" key="3">
    <source>
        <dbReference type="EMBL" id="MSS77568.1"/>
    </source>
</evidence>
<dbReference type="RefSeq" id="WP_154539821.1">
    <property type="nucleotide sequence ID" value="NZ_VULQ01000003.1"/>
</dbReference>
<feature type="signal peptide" evidence="2">
    <location>
        <begin position="1"/>
        <end position="20"/>
    </location>
</feature>
<protein>
    <recommendedName>
        <fullName evidence="5">Gram-positive cocci surface proteins LPxTG domain-containing protein</fullName>
    </recommendedName>
</protein>
<comment type="caution">
    <text evidence="3">The sequence shown here is derived from an EMBL/GenBank/DDBJ whole genome shotgun (WGS) entry which is preliminary data.</text>
</comment>
<dbReference type="AlphaFoldDB" id="A0A6N7VDP1"/>
<keyword evidence="1" id="KW-1133">Transmembrane helix</keyword>